<dbReference type="PANTHER" id="PTHR35585">
    <property type="entry name" value="HHE DOMAIN PROTEIN (AFU_ORTHOLOGUE AFUA_4G00730)"/>
    <property type="match status" value="1"/>
</dbReference>
<evidence type="ECO:0000313" key="3">
    <source>
        <dbReference type="Proteomes" id="UP000006512"/>
    </source>
</evidence>
<gene>
    <name evidence="2" type="ORF">ABI_10680</name>
</gene>
<dbReference type="OrthoDB" id="5523420at2"/>
<dbReference type="PANTHER" id="PTHR35585:SF1">
    <property type="entry name" value="HHE DOMAIN PROTEIN (AFU_ORTHOLOGUE AFUA_4G00730)"/>
    <property type="match status" value="1"/>
</dbReference>
<protein>
    <submittedName>
        <fullName evidence="2">Hemerythrin HHE cation binding domain protein</fullName>
    </submittedName>
</protein>
<proteinExistence type="predicted"/>
<dbReference type="Gene3D" id="1.20.120.520">
    <property type="entry name" value="nmb1532 protein domain like"/>
    <property type="match status" value="1"/>
</dbReference>
<dbReference type="Pfam" id="PF01814">
    <property type="entry name" value="Hemerythrin"/>
    <property type="match status" value="1"/>
</dbReference>
<reference evidence="3" key="1">
    <citation type="submission" date="2011-03" db="EMBL/GenBank/DDBJ databases">
        <title>Draft genome sequence of Brevundimonas diminuta.</title>
        <authorList>
            <person name="Brown P.J.B."/>
            <person name="Buechlein A."/>
            <person name="Hemmerich C."/>
            <person name="Brun Y.V."/>
        </authorList>
    </citation>
    <scope>NUCLEOTIDE SEQUENCE [LARGE SCALE GENOMIC DNA]</scope>
    <source>
        <strain evidence="3">C19</strain>
    </source>
</reference>
<keyword evidence="3" id="KW-1185">Reference proteome</keyword>
<dbReference type="STRING" id="715226.ABI_10680"/>
<dbReference type="Proteomes" id="UP000006512">
    <property type="component" value="Unassembled WGS sequence"/>
</dbReference>
<dbReference type="HOGENOM" id="CLU_079417_6_1_5"/>
<evidence type="ECO:0000259" key="1">
    <source>
        <dbReference type="Pfam" id="PF01814"/>
    </source>
</evidence>
<accession>F4QH94</accession>
<dbReference type="InterPro" id="IPR012312">
    <property type="entry name" value="Hemerythrin-like"/>
</dbReference>
<organism evidence="2 3">
    <name type="scientific">Asticcacaulis biprosthecium C19</name>
    <dbReference type="NCBI Taxonomy" id="715226"/>
    <lineage>
        <taxon>Bacteria</taxon>
        <taxon>Pseudomonadati</taxon>
        <taxon>Pseudomonadota</taxon>
        <taxon>Alphaproteobacteria</taxon>
        <taxon>Caulobacterales</taxon>
        <taxon>Caulobacteraceae</taxon>
        <taxon>Asticcacaulis</taxon>
    </lineage>
</organism>
<dbReference type="EMBL" id="GL883077">
    <property type="protein sequence ID" value="EGF92631.1"/>
    <property type="molecule type" value="Genomic_DNA"/>
</dbReference>
<sequence>MDIYNYLKKDHQKVADLMQQVIDTKDLGERQALFETIRQELTLHADAEEKTFYDAIEKATRSQAVGEKIEHAHHEHDEIREYLHKLSTTPIEEELWIETFGEFKHSVAHHVEEEEREIFEKAKKYLSSHEATKLTKDIDALKREFKEQLEVPAGVLGEASAIGGLPKGR</sequence>
<name>F4QH94_9CAUL</name>
<dbReference type="RefSeq" id="WP_006271811.1">
    <property type="nucleotide sequence ID" value="NZ_GL883077.1"/>
</dbReference>
<feature type="domain" description="Hemerythrin-like" evidence="1">
    <location>
        <begin position="3"/>
        <end position="122"/>
    </location>
</feature>
<dbReference type="eggNOG" id="COG5592">
    <property type="taxonomic scope" value="Bacteria"/>
</dbReference>
<evidence type="ECO:0000313" key="2">
    <source>
        <dbReference type="EMBL" id="EGF92631.1"/>
    </source>
</evidence>
<dbReference type="AlphaFoldDB" id="F4QH94"/>